<proteinExistence type="predicted"/>
<dbReference type="Proteomes" id="UP000281261">
    <property type="component" value="Unassembled WGS sequence"/>
</dbReference>
<organism evidence="1 2">
    <name type="scientific">candidate division Kazan bacterium</name>
    <dbReference type="NCBI Taxonomy" id="2202143"/>
    <lineage>
        <taxon>Bacteria</taxon>
        <taxon>Bacteria division Kazan-3B-28</taxon>
    </lineage>
</organism>
<evidence type="ECO:0000313" key="1">
    <source>
        <dbReference type="EMBL" id="RLC37167.1"/>
    </source>
</evidence>
<reference evidence="1 2" key="1">
    <citation type="submission" date="2018-06" db="EMBL/GenBank/DDBJ databases">
        <title>Extensive metabolic versatility and redundancy in microbially diverse, dynamic hydrothermal sediments.</title>
        <authorList>
            <person name="Dombrowski N."/>
            <person name="Teske A."/>
            <person name="Baker B.J."/>
        </authorList>
    </citation>
    <scope>NUCLEOTIDE SEQUENCE [LARGE SCALE GENOMIC DNA]</scope>
    <source>
        <strain evidence="1">B79_G16</strain>
    </source>
</reference>
<sequence>MIYYNRERTRTNLAMGKEDAMAQKRSKVSQILVEGLRDLIAELQEISRAQKDPSHPLWDDGEVLSGLVRDLLDAIERFREEKKNKDE</sequence>
<comment type="caution">
    <text evidence="1">The sequence shown here is derived from an EMBL/GenBank/DDBJ whole genome shotgun (WGS) entry which is preliminary data.</text>
</comment>
<name>A0A420ZCM7_UNCK3</name>
<gene>
    <name evidence="1" type="ORF">DRH29_02820</name>
</gene>
<accession>A0A420ZCM7</accession>
<dbReference type="EMBL" id="QMNG01000010">
    <property type="protein sequence ID" value="RLC37167.1"/>
    <property type="molecule type" value="Genomic_DNA"/>
</dbReference>
<dbReference type="AlphaFoldDB" id="A0A420ZCM7"/>
<evidence type="ECO:0000313" key="2">
    <source>
        <dbReference type="Proteomes" id="UP000281261"/>
    </source>
</evidence>
<protein>
    <submittedName>
        <fullName evidence="1">Uncharacterized protein</fullName>
    </submittedName>
</protein>